<dbReference type="GO" id="GO:0015074">
    <property type="term" value="P:DNA integration"/>
    <property type="evidence" value="ECO:0007669"/>
    <property type="project" value="UniProtKB-KW"/>
</dbReference>
<organism evidence="8 9">
    <name type="scientific">Luteolibacter ambystomatis</name>
    <dbReference type="NCBI Taxonomy" id="2824561"/>
    <lineage>
        <taxon>Bacteria</taxon>
        <taxon>Pseudomonadati</taxon>
        <taxon>Verrucomicrobiota</taxon>
        <taxon>Verrucomicrobiia</taxon>
        <taxon>Verrucomicrobiales</taxon>
        <taxon>Verrucomicrobiaceae</taxon>
        <taxon>Luteolibacter</taxon>
    </lineage>
</organism>
<feature type="domain" description="Tyr recombinase" evidence="6">
    <location>
        <begin position="353"/>
        <end position="563"/>
    </location>
</feature>
<dbReference type="PANTHER" id="PTHR30349">
    <property type="entry name" value="PHAGE INTEGRASE-RELATED"/>
    <property type="match status" value="1"/>
</dbReference>
<keyword evidence="2" id="KW-0229">DNA integration</keyword>
<name>A0A975PGD1_9BACT</name>
<dbReference type="SUPFAM" id="SSF56349">
    <property type="entry name" value="DNA breaking-rejoining enzymes"/>
    <property type="match status" value="1"/>
</dbReference>
<keyword evidence="9" id="KW-1185">Reference proteome</keyword>
<dbReference type="CDD" id="cd01184">
    <property type="entry name" value="INT_C_like_1"/>
    <property type="match status" value="1"/>
</dbReference>
<evidence type="ECO:0000259" key="7">
    <source>
        <dbReference type="PROSITE" id="PS51900"/>
    </source>
</evidence>
<accession>A0A975PGD1</accession>
<dbReference type="InterPro" id="IPR002104">
    <property type="entry name" value="Integrase_catalytic"/>
</dbReference>
<evidence type="ECO:0000313" key="9">
    <source>
        <dbReference type="Proteomes" id="UP000676169"/>
    </source>
</evidence>
<dbReference type="PROSITE" id="PS51900">
    <property type="entry name" value="CB"/>
    <property type="match status" value="1"/>
</dbReference>
<sequence>MGKNHLIKRGSRYFFRRRVPEVIQAIVGKKELKAALGTSDFKEAVRKATVETLKSDEQFEAARRALKSVHPGAPAKRRVGYSEAMHLLTRWYQELENGSLVWFEENHGIRGNPDELRDVLEGGYTDLAAYSGERHPNDGCCRKELRSLIEDAGVEFGGTDDEFTRLSGLMKRGRVLDLQKHIARLEGTGEIQAPQMYSGIRHEKSCASGFPSSSQPVNAPSVGDVIDEFLEARKLNDRTDATLRAYAGPTNFLRSILGGSTPIANVDRAQMKEVLKLLVQFPANAAKHYPGKPALRCIELAKADGRKAISANTLKNYLICVRALFNFAVEAQMISVSPLRGISFPGRGVKGGSKRPLFTVDEVNRLFRHDFYNDNEARRKLSLENVPGRFWVPLIALFHGCRSNEICQLYTDDVFEKDGILCINISDERADGSSCEKRLKTQQSKRLVPVHPTLLEIGFKTFWKQRGRDQRNPRLFHDLTLGKNGNYSDAFQKHFHRFLSDCFREKMPKATLHSFRHMWKDAATEAGIPEEVARRLGGWVGDRSAAAGYGRGPSVQKLFEAVQRIEFPGLKIDHIRWV</sequence>
<protein>
    <submittedName>
        <fullName evidence="8">Site-specific integrase</fullName>
    </submittedName>
</protein>
<dbReference type="RefSeq" id="WP_211633877.1">
    <property type="nucleotide sequence ID" value="NZ_CP073100.1"/>
</dbReference>
<reference evidence="8" key="1">
    <citation type="submission" date="2021-04" db="EMBL/GenBank/DDBJ databases">
        <title>Luteolibacter sp. 32A isolated from the skin of an Anderson's salamander (Ambystoma andersonii).</title>
        <authorList>
            <person name="Spergser J."/>
            <person name="Busse H.-J."/>
        </authorList>
    </citation>
    <scope>NUCLEOTIDE SEQUENCE</scope>
    <source>
        <strain evidence="8">32A</strain>
    </source>
</reference>
<evidence type="ECO:0000256" key="2">
    <source>
        <dbReference type="ARBA" id="ARBA00022908"/>
    </source>
</evidence>
<proteinExistence type="inferred from homology"/>
<evidence type="ECO:0000313" key="8">
    <source>
        <dbReference type="EMBL" id="QUE52629.1"/>
    </source>
</evidence>
<dbReference type="InterPro" id="IPR011010">
    <property type="entry name" value="DNA_brk_join_enz"/>
</dbReference>
<evidence type="ECO:0000256" key="1">
    <source>
        <dbReference type="ARBA" id="ARBA00008857"/>
    </source>
</evidence>
<dbReference type="InterPro" id="IPR044068">
    <property type="entry name" value="CB"/>
</dbReference>
<evidence type="ECO:0000256" key="5">
    <source>
        <dbReference type="PROSITE-ProRule" id="PRU01248"/>
    </source>
</evidence>
<gene>
    <name evidence="8" type="ORF">KBB96_06970</name>
</gene>
<dbReference type="PANTHER" id="PTHR30349:SF41">
    <property type="entry name" value="INTEGRASE_RECOMBINASE PROTEIN MJ0367-RELATED"/>
    <property type="match status" value="1"/>
</dbReference>
<dbReference type="InterPro" id="IPR046668">
    <property type="entry name" value="DUF6538"/>
</dbReference>
<comment type="similarity">
    <text evidence="1">Belongs to the 'phage' integrase family.</text>
</comment>
<dbReference type="GO" id="GO:0006310">
    <property type="term" value="P:DNA recombination"/>
    <property type="evidence" value="ECO:0007669"/>
    <property type="project" value="UniProtKB-KW"/>
</dbReference>
<dbReference type="KEGG" id="lamb:KBB96_06970"/>
<dbReference type="EMBL" id="CP073100">
    <property type="protein sequence ID" value="QUE52629.1"/>
    <property type="molecule type" value="Genomic_DNA"/>
</dbReference>
<dbReference type="GO" id="GO:0003677">
    <property type="term" value="F:DNA binding"/>
    <property type="evidence" value="ECO:0007669"/>
    <property type="project" value="UniProtKB-UniRule"/>
</dbReference>
<evidence type="ECO:0000259" key="6">
    <source>
        <dbReference type="PROSITE" id="PS51898"/>
    </source>
</evidence>
<dbReference type="Pfam" id="PF20172">
    <property type="entry name" value="DUF6538"/>
    <property type="match status" value="1"/>
</dbReference>
<dbReference type="AlphaFoldDB" id="A0A975PGD1"/>
<dbReference type="InterPro" id="IPR010998">
    <property type="entry name" value="Integrase_recombinase_N"/>
</dbReference>
<dbReference type="InterPro" id="IPR013762">
    <property type="entry name" value="Integrase-like_cat_sf"/>
</dbReference>
<keyword evidence="3 5" id="KW-0238">DNA-binding</keyword>
<dbReference type="Gene3D" id="1.10.150.130">
    <property type="match status" value="1"/>
</dbReference>
<keyword evidence="4" id="KW-0233">DNA recombination</keyword>
<dbReference type="Gene3D" id="1.10.443.10">
    <property type="entry name" value="Intergrase catalytic core"/>
    <property type="match status" value="1"/>
</dbReference>
<evidence type="ECO:0000256" key="4">
    <source>
        <dbReference type="ARBA" id="ARBA00023172"/>
    </source>
</evidence>
<evidence type="ECO:0000256" key="3">
    <source>
        <dbReference type="ARBA" id="ARBA00023125"/>
    </source>
</evidence>
<feature type="domain" description="Core-binding (CB)" evidence="7">
    <location>
        <begin position="220"/>
        <end position="329"/>
    </location>
</feature>
<dbReference type="Proteomes" id="UP000676169">
    <property type="component" value="Chromosome"/>
</dbReference>
<dbReference type="InterPro" id="IPR050090">
    <property type="entry name" value="Tyrosine_recombinase_XerCD"/>
</dbReference>
<dbReference type="PROSITE" id="PS51898">
    <property type="entry name" value="TYR_RECOMBINASE"/>
    <property type="match status" value="1"/>
</dbReference>